<dbReference type="EMBL" id="HBUF01561412">
    <property type="protein sequence ID" value="CAG6762526.1"/>
    <property type="molecule type" value="Transcribed_RNA"/>
</dbReference>
<evidence type="ECO:0000259" key="18">
    <source>
        <dbReference type="Pfam" id="PF01699"/>
    </source>
</evidence>
<dbReference type="AlphaFoldDB" id="A0A8D8M985"/>
<dbReference type="EMBL" id="HBUF01344059">
    <property type="protein sequence ID" value="CAG6707346.1"/>
    <property type="molecule type" value="Transcribed_RNA"/>
</dbReference>
<evidence type="ECO:0000256" key="6">
    <source>
        <dbReference type="ARBA" id="ARBA00022568"/>
    </source>
</evidence>
<evidence type="ECO:0000256" key="4">
    <source>
        <dbReference type="ARBA" id="ARBA00022449"/>
    </source>
</evidence>
<feature type="transmembrane region" description="Helical" evidence="17">
    <location>
        <begin position="93"/>
        <end position="115"/>
    </location>
</feature>
<comment type="similarity">
    <text evidence="2">Belongs to the Ca(2+):cation antiporter (CaCA) (TC 2.A.19) family. SLC24A subfamily.</text>
</comment>
<dbReference type="EMBL" id="HBUF01199184">
    <property type="protein sequence ID" value="CAG6661260.1"/>
    <property type="molecule type" value="Transcribed_RNA"/>
</dbReference>
<dbReference type="EMBL" id="HBUF01199185">
    <property type="protein sequence ID" value="CAG6661263.1"/>
    <property type="molecule type" value="Transcribed_RNA"/>
</dbReference>
<dbReference type="InterPro" id="IPR004837">
    <property type="entry name" value="NaCa_Exmemb"/>
</dbReference>
<dbReference type="GO" id="GO:0005262">
    <property type="term" value="F:calcium channel activity"/>
    <property type="evidence" value="ECO:0007669"/>
    <property type="project" value="TreeGrafter"/>
</dbReference>
<keyword evidence="16" id="KW-0739">Sodium transport</keyword>
<reference evidence="19" key="1">
    <citation type="submission" date="2021-05" db="EMBL/GenBank/DDBJ databases">
        <authorList>
            <person name="Alioto T."/>
            <person name="Alioto T."/>
            <person name="Gomez Garrido J."/>
        </authorList>
    </citation>
    <scope>NUCLEOTIDE SEQUENCE</scope>
</reference>
<dbReference type="GO" id="GO:0008273">
    <property type="term" value="F:calcium, potassium:sodium antiporter activity"/>
    <property type="evidence" value="ECO:0007669"/>
    <property type="project" value="TreeGrafter"/>
</dbReference>
<evidence type="ECO:0000256" key="14">
    <source>
        <dbReference type="ARBA" id="ARBA00023065"/>
    </source>
</evidence>
<evidence type="ECO:0000256" key="9">
    <source>
        <dbReference type="ARBA" id="ARBA00022837"/>
    </source>
</evidence>
<feature type="transmembrane region" description="Helical" evidence="17">
    <location>
        <begin position="267"/>
        <end position="291"/>
    </location>
</feature>
<feature type="transmembrane region" description="Helical" evidence="17">
    <location>
        <begin position="403"/>
        <end position="421"/>
    </location>
</feature>
<keyword evidence="12 17" id="KW-1133">Transmembrane helix</keyword>
<dbReference type="PANTHER" id="PTHR10846:SF73">
    <property type="entry name" value="SODIUM_CALCIUM EXCHANGER MEMBRANE REGION DOMAIN-CONTAINING PROTEIN"/>
    <property type="match status" value="1"/>
</dbReference>
<dbReference type="GO" id="GO:0005886">
    <property type="term" value="C:plasma membrane"/>
    <property type="evidence" value="ECO:0007669"/>
    <property type="project" value="TreeGrafter"/>
</dbReference>
<keyword evidence="6" id="KW-0109">Calcium transport</keyword>
<keyword evidence="9" id="KW-0106">Calcium</keyword>
<evidence type="ECO:0000256" key="10">
    <source>
        <dbReference type="ARBA" id="ARBA00022847"/>
    </source>
</evidence>
<feature type="transmembrane region" description="Helical" evidence="17">
    <location>
        <begin position="20"/>
        <end position="41"/>
    </location>
</feature>
<dbReference type="Pfam" id="PF01699">
    <property type="entry name" value="Na_Ca_ex"/>
    <property type="match status" value="2"/>
</dbReference>
<keyword evidence="11" id="KW-0630">Potassium</keyword>
<sequence length="425" mass="46804">MEAGNITEEFPAITFPWGSVGSIGFPILITVYAFLVLSIVCDEYFVPCIQTLCKKLSLSEDVAAATLMAAGINAPELFTNLISTFYAEADIGTGTVVGSGVFNVLAIPSVCILVSGMKIIQLKDFPLTRDSLFYVASVTILAYVIQDGKVSWYESLAMLMLYSLYILVMKYNLKLIEISEECIGRRIQDGLPEDNIGVLSPLLPRKNKTPHVLESGTLPRSEIFTEIPFDQPARTWDTIVKMLTMLTYPVNLLLKITIPSCHNQANILLILTFFMCGIWMALLTYVIIWMITILGMGLNIPHAVMGITFIAAGLSIPELVSSVIVAKQGLGSMALSNTIGSSIFGILVCMGLPWFLDASLIRSDHFTPISSAGLDHSLFILVISILIMYLLFCCNNFKLDMKIGLACLIMYALFITLFIYTEVKF</sequence>
<keyword evidence="3" id="KW-0813">Transport</keyword>
<evidence type="ECO:0000256" key="1">
    <source>
        <dbReference type="ARBA" id="ARBA00004141"/>
    </source>
</evidence>
<dbReference type="EMBL" id="HBUF01053801">
    <property type="protein sequence ID" value="CAG6622961.1"/>
    <property type="molecule type" value="Transcribed_RNA"/>
</dbReference>
<keyword evidence="15 17" id="KW-0472">Membrane</keyword>
<keyword evidence="8" id="KW-0732">Signal</keyword>
<evidence type="ECO:0000256" key="17">
    <source>
        <dbReference type="SAM" id="Phobius"/>
    </source>
</evidence>
<dbReference type="GO" id="GO:0006874">
    <property type="term" value="P:intracellular calcium ion homeostasis"/>
    <property type="evidence" value="ECO:0007669"/>
    <property type="project" value="TreeGrafter"/>
</dbReference>
<evidence type="ECO:0000256" key="13">
    <source>
        <dbReference type="ARBA" id="ARBA00023053"/>
    </source>
</evidence>
<keyword evidence="5" id="KW-0633">Potassium transport</keyword>
<evidence type="ECO:0000256" key="8">
    <source>
        <dbReference type="ARBA" id="ARBA00022729"/>
    </source>
</evidence>
<dbReference type="Gene3D" id="1.20.1420.30">
    <property type="entry name" value="NCX, central ion-binding region"/>
    <property type="match status" value="2"/>
</dbReference>
<dbReference type="EMBL" id="HBUF01199183">
    <property type="protein sequence ID" value="CAG6661257.1"/>
    <property type="molecule type" value="Transcribed_RNA"/>
</dbReference>
<dbReference type="GO" id="GO:0015293">
    <property type="term" value="F:symporter activity"/>
    <property type="evidence" value="ECO:0007669"/>
    <property type="project" value="UniProtKB-KW"/>
</dbReference>
<comment type="subcellular location">
    <subcellularLocation>
        <location evidence="1">Membrane</location>
        <topology evidence="1">Multi-pass membrane protein</topology>
    </subcellularLocation>
</comment>
<dbReference type="EMBL" id="HBUF01199182">
    <property type="protein sequence ID" value="CAG6661254.1"/>
    <property type="molecule type" value="Transcribed_RNA"/>
</dbReference>
<feature type="transmembrane region" description="Helical" evidence="17">
    <location>
        <begin position="151"/>
        <end position="168"/>
    </location>
</feature>
<dbReference type="EMBL" id="HBUF01199186">
    <property type="protein sequence ID" value="CAG6661266.1"/>
    <property type="molecule type" value="Transcribed_RNA"/>
</dbReference>
<keyword evidence="10" id="KW-0769">Symport</keyword>
<feature type="domain" description="Sodium/calcium exchanger membrane region" evidence="18">
    <location>
        <begin position="269"/>
        <end position="419"/>
    </location>
</feature>
<feature type="transmembrane region" description="Helical" evidence="17">
    <location>
        <begin position="303"/>
        <end position="326"/>
    </location>
</feature>
<evidence type="ECO:0000256" key="12">
    <source>
        <dbReference type="ARBA" id="ARBA00022989"/>
    </source>
</evidence>
<evidence type="ECO:0000256" key="16">
    <source>
        <dbReference type="ARBA" id="ARBA00023201"/>
    </source>
</evidence>
<dbReference type="InterPro" id="IPR044880">
    <property type="entry name" value="NCX_ion-bd_dom_sf"/>
</dbReference>
<evidence type="ECO:0000313" key="19">
    <source>
        <dbReference type="EMBL" id="CAG6622961.1"/>
    </source>
</evidence>
<feature type="transmembrane region" description="Helical" evidence="17">
    <location>
        <begin position="127"/>
        <end position="145"/>
    </location>
</feature>
<evidence type="ECO:0000256" key="3">
    <source>
        <dbReference type="ARBA" id="ARBA00022448"/>
    </source>
</evidence>
<dbReference type="EMBL" id="HBUF01344058">
    <property type="protein sequence ID" value="CAG6707344.1"/>
    <property type="molecule type" value="Transcribed_RNA"/>
</dbReference>
<name>A0A8D8M985_9HEMI</name>
<dbReference type="EMBL" id="HBUF01053800">
    <property type="protein sequence ID" value="CAG6622960.1"/>
    <property type="molecule type" value="Transcribed_RNA"/>
</dbReference>
<dbReference type="EMBL" id="HBUF01053799">
    <property type="protein sequence ID" value="CAG6622959.1"/>
    <property type="molecule type" value="Transcribed_RNA"/>
</dbReference>
<evidence type="ECO:0000256" key="2">
    <source>
        <dbReference type="ARBA" id="ARBA00005364"/>
    </source>
</evidence>
<evidence type="ECO:0000256" key="15">
    <source>
        <dbReference type="ARBA" id="ARBA00023136"/>
    </source>
</evidence>
<accession>A0A8D8M985</accession>
<dbReference type="PANTHER" id="PTHR10846">
    <property type="entry name" value="SODIUM/POTASSIUM/CALCIUM EXCHANGER"/>
    <property type="match status" value="1"/>
</dbReference>
<organism evidence="19">
    <name type="scientific">Cacopsylla melanoneura</name>
    <dbReference type="NCBI Taxonomy" id="428564"/>
    <lineage>
        <taxon>Eukaryota</taxon>
        <taxon>Metazoa</taxon>
        <taxon>Ecdysozoa</taxon>
        <taxon>Arthropoda</taxon>
        <taxon>Hexapoda</taxon>
        <taxon>Insecta</taxon>
        <taxon>Pterygota</taxon>
        <taxon>Neoptera</taxon>
        <taxon>Paraneoptera</taxon>
        <taxon>Hemiptera</taxon>
        <taxon>Sternorrhyncha</taxon>
        <taxon>Psylloidea</taxon>
        <taxon>Psyllidae</taxon>
        <taxon>Psyllinae</taxon>
        <taxon>Cacopsylla</taxon>
    </lineage>
</organism>
<dbReference type="EMBL" id="HBUF01344061">
    <property type="protein sequence ID" value="CAG6707352.1"/>
    <property type="molecule type" value="Transcribed_RNA"/>
</dbReference>
<feature type="domain" description="Sodium/calcium exchanger membrane region" evidence="18">
    <location>
        <begin position="28"/>
        <end position="169"/>
    </location>
</feature>
<dbReference type="NCBIfam" id="TIGR00367">
    <property type="entry name" value="calcium/sodium antiporter"/>
    <property type="match status" value="1"/>
</dbReference>
<dbReference type="EMBL" id="HBUF01344062">
    <property type="protein sequence ID" value="CAG6707354.1"/>
    <property type="molecule type" value="Transcribed_RNA"/>
</dbReference>
<keyword evidence="7 17" id="KW-0812">Transmembrane</keyword>
<evidence type="ECO:0000256" key="7">
    <source>
        <dbReference type="ARBA" id="ARBA00022692"/>
    </source>
</evidence>
<keyword evidence="14" id="KW-0406">Ion transport</keyword>
<feature type="transmembrane region" description="Helical" evidence="17">
    <location>
        <begin position="376"/>
        <end position="394"/>
    </location>
</feature>
<dbReference type="InterPro" id="IPR004481">
    <property type="entry name" value="K/Na/Ca-exchanger"/>
</dbReference>
<protein>
    <submittedName>
        <fullName evidence="19">Sodium/potassium/calcium exchanger 5</fullName>
    </submittedName>
</protein>
<feature type="transmembrane region" description="Helical" evidence="17">
    <location>
        <begin position="338"/>
        <end position="356"/>
    </location>
</feature>
<dbReference type="FunFam" id="1.20.1420.30:FF:000009">
    <property type="entry name" value="sodium/potassium/calcium exchanger 5 isoform X2"/>
    <property type="match status" value="1"/>
</dbReference>
<evidence type="ECO:0000256" key="11">
    <source>
        <dbReference type="ARBA" id="ARBA00022958"/>
    </source>
</evidence>
<proteinExistence type="inferred from homology"/>
<keyword evidence="13" id="KW-0915">Sodium</keyword>
<keyword evidence="4" id="KW-0050">Antiport</keyword>
<evidence type="ECO:0000256" key="5">
    <source>
        <dbReference type="ARBA" id="ARBA00022538"/>
    </source>
</evidence>